<proteinExistence type="predicted"/>
<keyword evidence="1" id="KW-0812">Transmembrane</keyword>
<reference evidence="2 3" key="1">
    <citation type="submission" date="2017-10" db="EMBL/GenBank/DDBJ databases">
        <title>Frigbacter circumglobatus gen. nov. sp. nov., isolated from sediment cultured in situ.</title>
        <authorList>
            <person name="Zhao Z."/>
        </authorList>
    </citation>
    <scope>NUCLEOTIDE SEQUENCE [LARGE SCALE GENOMIC DNA]</scope>
    <source>
        <strain evidence="2 3">ZYL</strain>
    </source>
</reference>
<evidence type="ECO:0000313" key="3">
    <source>
        <dbReference type="Proteomes" id="UP000229730"/>
    </source>
</evidence>
<dbReference type="EMBL" id="PDEM01000026">
    <property type="protein sequence ID" value="PHZ84031.1"/>
    <property type="molecule type" value="Genomic_DNA"/>
</dbReference>
<dbReference type="Proteomes" id="UP000229730">
    <property type="component" value="Unassembled WGS sequence"/>
</dbReference>
<evidence type="ECO:0000256" key="1">
    <source>
        <dbReference type="SAM" id="Phobius"/>
    </source>
</evidence>
<gene>
    <name evidence="2" type="ORF">CRD36_13975</name>
</gene>
<feature type="transmembrane region" description="Helical" evidence="1">
    <location>
        <begin position="155"/>
        <end position="175"/>
    </location>
</feature>
<dbReference type="AlphaFoldDB" id="A0A2G4YNY2"/>
<accession>A0A2G4YNY2</accession>
<keyword evidence="3" id="KW-1185">Reference proteome</keyword>
<dbReference type="RefSeq" id="WP_099474333.1">
    <property type="nucleotide sequence ID" value="NZ_CP041025.1"/>
</dbReference>
<evidence type="ECO:0000313" key="2">
    <source>
        <dbReference type="EMBL" id="PHZ84031.1"/>
    </source>
</evidence>
<organism evidence="2 3">
    <name type="scientific">Paremcibacter congregatus</name>
    <dbReference type="NCBI Taxonomy" id="2043170"/>
    <lineage>
        <taxon>Bacteria</taxon>
        <taxon>Pseudomonadati</taxon>
        <taxon>Pseudomonadota</taxon>
        <taxon>Alphaproteobacteria</taxon>
        <taxon>Emcibacterales</taxon>
        <taxon>Emcibacteraceae</taxon>
        <taxon>Paremcibacter</taxon>
    </lineage>
</organism>
<protein>
    <submittedName>
        <fullName evidence="2">Uncharacterized protein</fullName>
    </submittedName>
</protein>
<keyword evidence="1" id="KW-0472">Membrane</keyword>
<name>A0A2G4YNY2_9PROT</name>
<keyword evidence="1" id="KW-1133">Transmembrane helix</keyword>
<comment type="caution">
    <text evidence="2">The sequence shown here is derived from an EMBL/GenBank/DDBJ whole genome shotgun (WGS) entry which is preliminary data.</text>
</comment>
<dbReference type="InParanoid" id="A0A2G4YNY2"/>
<sequence>MRKILILVSAVLILGLFLVEREAGKCGFGYLNRLPYGIKGANINGLKFEDSTGWGIITGGAKLRTKQDDEIIIRQIQKISYNNDVMYIQFDTMLGNKHPYQALARDTYYVEIRNNTQSGNLLNVFSEKEFQEAFKKFSLPWIDASGLSCSFSNLGILRTLALFLLTVLIISVGVLSKKLSTKL</sequence>